<dbReference type="VEuPathDB" id="FungiDB:HpaG806427"/>
<accession>M4BJ49</accession>
<feature type="region of interest" description="Disordered" evidence="1">
    <location>
        <begin position="1"/>
        <end position="43"/>
    </location>
</feature>
<dbReference type="EMBL" id="JH598312">
    <property type="status" value="NOT_ANNOTATED_CDS"/>
    <property type="molecule type" value="Genomic_DNA"/>
</dbReference>
<reference evidence="3" key="1">
    <citation type="journal article" date="2010" name="Science">
        <title>Signatures of adaptation to obligate biotrophy in the Hyaloperonospora arabidopsidis genome.</title>
        <authorList>
            <person name="Baxter L."/>
            <person name="Tripathy S."/>
            <person name="Ishaque N."/>
            <person name="Boot N."/>
            <person name="Cabral A."/>
            <person name="Kemen E."/>
            <person name="Thines M."/>
            <person name="Ah-Fong A."/>
            <person name="Anderson R."/>
            <person name="Badejoko W."/>
            <person name="Bittner-Eddy P."/>
            <person name="Boore J.L."/>
            <person name="Chibucos M.C."/>
            <person name="Coates M."/>
            <person name="Dehal P."/>
            <person name="Delehaunty K."/>
            <person name="Dong S."/>
            <person name="Downton P."/>
            <person name="Dumas B."/>
            <person name="Fabro G."/>
            <person name="Fronick C."/>
            <person name="Fuerstenberg S.I."/>
            <person name="Fulton L."/>
            <person name="Gaulin E."/>
            <person name="Govers F."/>
            <person name="Hughes L."/>
            <person name="Humphray S."/>
            <person name="Jiang R.H."/>
            <person name="Judelson H."/>
            <person name="Kamoun S."/>
            <person name="Kyung K."/>
            <person name="Meijer H."/>
            <person name="Minx P."/>
            <person name="Morris P."/>
            <person name="Nelson J."/>
            <person name="Phuntumart V."/>
            <person name="Qutob D."/>
            <person name="Rehmany A."/>
            <person name="Rougon-Cardoso A."/>
            <person name="Ryden P."/>
            <person name="Torto-Alalibo T."/>
            <person name="Studholme D."/>
            <person name="Wang Y."/>
            <person name="Win J."/>
            <person name="Wood J."/>
            <person name="Clifton S.W."/>
            <person name="Rogers J."/>
            <person name="Van den Ackerveken G."/>
            <person name="Jones J.D."/>
            <person name="McDowell J.M."/>
            <person name="Beynon J."/>
            <person name="Tyler B.M."/>
        </authorList>
    </citation>
    <scope>NUCLEOTIDE SEQUENCE [LARGE SCALE GENOMIC DNA]</scope>
    <source>
        <strain evidence="3">Emoy2</strain>
    </source>
</reference>
<sequence>MSPTHGAHRGDARDGAHAEAAPATGHERANEPEDYEEKSKSGVIHAVENATTRSEDASELLVMRGITGHVPVFTPRRPVEGQIAAGRPEYNGPSQDVRDSNNKFRWRSRRVVLDGPKM</sequence>
<protein>
    <submittedName>
        <fullName evidence="2">Uncharacterized protein</fullName>
    </submittedName>
</protein>
<dbReference type="AlphaFoldDB" id="M4BJ49"/>
<evidence type="ECO:0000313" key="2">
    <source>
        <dbReference type="EnsemblProtists" id="HpaP806427"/>
    </source>
</evidence>
<dbReference type="EnsemblProtists" id="HpaT806427">
    <property type="protein sequence ID" value="HpaP806427"/>
    <property type="gene ID" value="HpaG806427"/>
</dbReference>
<name>M4BJ49_HYAAE</name>
<reference evidence="2" key="2">
    <citation type="submission" date="2015-06" db="UniProtKB">
        <authorList>
            <consortium name="EnsemblProtists"/>
        </authorList>
    </citation>
    <scope>IDENTIFICATION</scope>
    <source>
        <strain evidence="2">Emoy2</strain>
    </source>
</reference>
<evidence type="ECO:0000256" key="1">
    <source>
        <dbReference type="SAM" id="MobiDB-lite"/>
    </source>
</evidence>
<keyword evidence="3" id="KW-1185">Reference proteome</keyword>
<dbReference type="InParanoid" id="M4BJ49"/>
<proteinExistence type="predicted"/>
<dbReference type="HOGENOM" id="CLU_2077609_0_0_1"/>
<feature type="compositionally biased region" description="Basic and acidic residues" evidence="1">
    <location>
        <begin position="8"/>
        <end position="17"/>
    </location>
</feature>
<dbReference type="Proteomes" id="UP000011713">
    <property type="component" value="Unassembled WGS sequence"/>
</dbReference>
<evidence type="ECO:0000313" key="3">
    <source>
        <dbReference type="Proteomes" id="UP000011713"/>
    </source>
</evidence>
<organism evidence="2 3">
    <name type="scientific">Hyaloperonospora arabidopsidis (strain Emoy2)</name>
    <name type="common">Downy mildew agent</name>
    <name type="synonym">Peronospora arabidopsidis</name>
    <dbReference type="NCBI Taxonomy" id="559515"/>
    <lineage>
        <taxon>Eukaryota</taxon>
        <taxon>Sar</taxon>
        <taxon>Stramenopiles</taxon>
        <taxon>Oomycota</taxon>
        <taxon>Peronosporomycetes</taxon>
        <taxon>Peronosporales</taxon>
        <taxon>Peronosporaceae</taxon>
        <taxon>Hyaloperonospora</taxon>
    </lineage>
</organism>